<organism evidence="1 2">
    <name type="scientific">Metabacillus niabensis</name>
    <dbReference type="NCBI Taxonomy" id="324854"/>
    <lineage>
        <taxon>Bacteria</taxon>
        <taxon>Bacillati</taxon>
        <taxon>Bacillota</taxon>
        <taxon>Bacilli</taxon>
        <taxon>Bacillales</taxon>
        <taxon>Bacillaceae</taxon>
        <taxon>Metabacillus</taxon>
    </lineage>
</organism>
<accession>A0ABT9Z7H6</accession>
<name>A0ABT9Z7H6_9BACI</name>
<evidence type="ECO:0000313" key="2">
    <source>
        <dbReference type="Proteomes" id="UP001232245"/>
    </source>
</evidence>
<gene>
    <name evidence="1" type="ORF">J2S02_004319</name>
</gene>
<protein>
    <submittedName>
        <fullName evidence="1">Uncharacterized protein</fullName>
    </submittedName>
</protein>
<dbReference type="EMBL" id="JAUSTZ010000013">
    <property type="protein sequence ID" value="MDQ0227955.1"/>
    <property type="molecule type" value="Genomic_DNA"/>
</dbReference>
<evidence type="ECO:0000313" key="1">
    <source>
        <dbReference type="EMBL" id="MDQ0227955.1"/>
    </source>
</evidence>
<proteinExistence type="predicted"/>
<keyword evidence="2" id="KW-1185">Reference proteome</keyword>
<reference evidence="1 2" key="1">
    <citation type="submission" date="2023-07" db="EMBL/GenBank/DDBJ databases">
        <title>Genomic Encyclopedia of Type Strains, Phase IV (KMG-IV): sequencing the most valuable type-strain genomes for metagenomic binning, comparative biology and taxonomic classification.</title>
        <authorList>
            <person name="Goeker M."/>
        </authorList>
    </citation>
    <scope>NUCLEOTIDE SEQUENCE [LARGE SCALE GENOMIC DNA]</scope>
    <source>
        <strain evidence="1 2">DSM 17723</strain>
    </source>
</reference>
<dbReference type="Proteomes" id="UP001232245">
    <property type="component" value="Unassembled WGS sequence"/>
</dbReference>
<comment type="caution">
    <text evidence="1">The sequence shown here is derived from an EMBL/GenBank/DDBJ whole genome shotgun (WGS) entry which is preliminary data.</text>
</comment>
<sequence>MMTFLRLIPVALFSLTALSLLTYQGIEIVHALTEYVRNK</sequence>